<name>A0A026W8D2_OOCBI</name>
<evidence type="ECO:0000313" key="3">
    <source>
        <dbReference type="Proteomes" id="UP000053097"/>
    </source>
</evidence>
<accession>A0A026W8D2</accession>
<sequence length="99" mass="10462">MSAPGKVAALKSLQNETLFLETCGRLILAQMVYADIRSRFAGQNPETPVRSVGAVGEENDEKKTEERGDKAVLTSRQGPGGSYGGEASGLENYGSVCLP</sequence>
<organism evidence="2 3">
    <name type="scientific">Ooceraea biroi</name>
    <name type="common">Clonal raider ant</name>
    <name type="synonym">Cerapachys biroi</name>
    <dbReference type="NCBI Taxonomy" id="2015173"/>
    <lineage>
        <taxon>Eukaryota</taxon>
        <taxon>Metazoa</taxon>
        <taxon>Ecdysozoa</taxon>
        <taxon>Arthropoda</taxon>
        <taxon>Hexapoda</taxon>
        <taxon>Insecta</taxon>
        <taxon>Pterygota</taxon>
        <taxon>Neoptera</taxon>
        <taxon>Endopterygota</taxon>
        <taxon>Hymenoptera</taxon>
        <taxon>Apocrita</taxon>
        <taxon>Aculeata</taxon>
        <taxon>Formicoidea</taxon>
        <taxon>Formicidae</taxon>
        <taxon>Dorylinae</taxon>
        <taxon>Ooceraea</taxon>
    </lineage>
</organism>
<dbReference type="EMBL" id="KK107347">
    <property type="protein sequence ID" value="EZA52315.1"/>
    <property type="molecule type" value="Genomic_DNA"/>
</dbReference>
<gene>
    <name evidence="2" type="ORF">X777_08985</name>
</gene>
<evidence type="ECO:0000256" key="1">
    <source>
        <dbReference type="SAM" id="MobiDB-lite"/>
    </source>
</evidence>
<proteinExistence type="predicted"/>
<reference evidence="2 3" key="1">
    <citation type="journal article" date="2014" name="Curr. Biol.">
        <title>The genome of the clonal raider ant Cerapachys biroi.</title>
        <authorList>
            <person name="Oxley P.R."/>
            <person name="Ji L."/>
            <person name="Fetter-Pruneda I."/>
            <person name="McKenzie S.K."/>
            <person name="Li C."/>
            <person name="Hu H."/>
            <person name="Zhang G."/>
            <person name="Kronauer D.J."/>
        </authorList>
    </citation>
    <scope>NUCLEOTIDE SEQUENCE [LARGE SCALE GENOMIC DNA]</scope>
</reference>
<keyword evidence="3" id="KW-1185">Reference proteome</keyword>
<dbReference type="AlphaFoldDB" id="A0A026W8D2"/>
<feature type="region of interest" description="Disordered" evidence="1">
    <location>
        <begin position="43"/>
        <end position="99"/>
    </location>
</feature>
<dbReference type="Proteomes" id="UP000053097">
    <property type="component" value="Unassembled WGS sequence"/>
</dbReference>
<feature type="compositionally biased region" description="Basic and acidic residues" evidence="1">
    <location>
        <begin position="60"/>
        <end position="70"/>
    </location>
</feature>
<protein>
    <submittedName>
        <fullName evidence="2">Uncharacterized protein</fullName>
    </submittedName>
</protein>
<evidence type="ECO:0000313" key="2">
    <source>
        <dbReference type="EMBL" id="EZA52315.1"/>
    </source>
</evidence>
<feature type="compositionally biased region" description="Gly residues" evidence="1">
    <location>
        <begin position="78"/>
        <end position="87"/>
    </location>
</feature>